<sequence>MYNHQSEHAIVKMCDVLGVSTSGFHDFKNRLEQGETEREKYDRELDQAIQRIFYESMETYGSPRVHRTLLDEGYKVSEKKVANHMRDLGLQASTPVLFKSTTNSNHSLRTYENKVNQEFDVEAPNQLWVTDITYIRTLEGFIYLNTIMDMFSRKIISYRMDDSMTVDLTLNTLKEAIALRQPGKELVHHSDRGSQYCAQSYINVLRDREIDISMSRRGNPYDNACMESFFGTLKKEYLHRYVFETKEQAMLAIHFYMRFYNRRRKHSGIEYMSPNVYEVAYQKTNDKFAFAD</sequence>
<dbReference type="NCBIfam" id="NF033516">
    <property type="entry name" value="transpos_IS3"/>
    <property type="match status" value="1"/>
</dbReference>
<dbReference type="InterPro" id="IPR036397">
    <property type="entry name" value="RNaseH_sf"/>
</dbReference>
<gene>
    <name evidence="4" type="ORF">E3U55_17060</name>
</gene>
<proteinExistence type="predicted"/>
<reference evidence="4 5" key="1">
    <citation type="submission" date="2019-03" db="EMBL/GenBank/DDBJ databases">
        <authorList>
            <person name="He R.-H."/>
        </authorList>
    </citation>
    <scope>NUCLEOTIDE SEQUENCE [LARGE SCALE GENOMIC DNA]</scope>
    <source>
        <strain evidence="5">SH 714</strain>
    </source>
</reference>
<feature type="coiled-coil region" evidence="2">
    <location>
        <begin position="24"/>
        <end position="51"/>
    </location>
</feature>
<dbReference type="InterPro" id="IPR050900">
    <property type="entry name" value="Transposase_IS3/IS150/IS904"/>
</dbReference>
<dbReference type="Pfam" id="PF00665">
    <property type="entry name" value="rve"/>
    <property type="match status" value="1"/>
</dbReference>
<dbReference type="Pfam" id="PF13276">
    <property type="entry name" value="HTH_21"/>
    <property type="match status" value="1"/>
</dbReference>
<dbReference type="SUPFAM" id="SSF53098">
    <property type="entry name" value="Ribonuclease H-like"/>
    <property type="match status" value="1"/>
</dbReference>
<dbReference type="Proteomes" id="UP000297975">
    <property type="component" value="Unassembled WGS sequence"/>
</dbReference>
<feature type="domain" description="Integrase catalytic" evidence="3">
    <location>
        <begin position="120"/>
        <end position="282"/>
    </location>
</feature>
<dbReference type="Gene3D" id="3.30.420.10">
    <property type="entry name" value="Ribonuclease H-like superfamily/Ribonuclease H"/>
    <property type="match status" value="1"/>
</dbReference>
<dbReference type="PANTHER" id="PTHR46889">
    <property type="entry name" value="TRANSPOSASE INSF FOR INSERTION SEQUENCE IS3B-RELATED"/>
    <property type="match status" value="1"/>
</dbReference>
<comment type="caution">
    <text evidence="4">The sequence shown here is derived from an EMBL/GenBank/DDBJ whole genome shotgun (WGS) entry which is preliminary data.</text>
</comment>
<dbReference type="Pfam" id="PF13333">
    <property type="entry name" value="rve_2"/>
    <property type="match status" value="1"/>
</dbReference>
<evidence type="ECO:0000313" key="5">
    <source>
        <dbReference type="Proteomes" id="UP000297975"/>
    </source>
</evidence>
<dbReference type="PROSITE" id="PS50994">
    <property type="entry name" value="INTEGRASE"/>
    <property type="match status" value="1"/>
</dbReference>
<dbReference type="GO" id="GO:0003676">
    <property type="term" value="F:nucleic acid binding"/>
    <property type="evidence" value="ECO:0007669"/>
    <property type="project" value="InterPro"/>
</dbReference>
<evidence type="ECO:0000259" key="3">
    <source>
        <dbReference type="PROSITE" id="PS50994"/>
    </source>
</evidence>
<dbReference type="EMBL" id="SOPW01000042">
    <property type="protein sequence ID" value="TFB12791.1"/>
    <property type="molecule type" value="Genomic_DNA"/>
</dbReference>
<dbReference type="InterPro" id="IPR012337">
    <property type="entry name" value="RNaseH-like_sf"/>
</dbReference>
<dbReference type="PANTHER" id="PTHR46889:SF4">
    <property type="entry name" value="TRANSPOSASE INSO FOR INSERTION SEQUENCE ELEMENT IS911B-RELATED"/>
    <property type="match status" value="1"/>
</dbReference>
<evidence type="ECO:0000256" key="2">
    <source>
        <dbReference type="SAM" id="Coils"/>
    </source>
</evidence>
<dbReference type="OrthoDB" id="9781005at2"/>
<accession>A0A4Y8ICX8</accession>
<dbReference type="AlphaFoldDB" id="A0A4Y8ICX8"/>
<keyword evidence="2" id="KW-0175">Coiled coil</keyword>
<evidence type="ECO:0000256" key="1">
    <source>
        <dbReference type="ARBA" id="ARBA00002286"/>
    </source>
</evidence>
<organism evidence="4 5">
    <name type="scientific">Filobacillus milosensis</name>
    <dbReference type="NCBI Taxonomy" id="94137"/>
    <lineage>
        <taxon>Bacteria</taxon>
        <taxon>Bacillati</taxon>
        <taxon>Bacillota</taxon>
        <taxon>Bacilli</taxon>
        <taxon>Bacillales</taxon>
        <taxon>Bacillaceae</taxon>
        <taxon>Filobacillus</taxon>
    </lineage>
</organism>
<dbReference type="InterPro" id="IPR001584">
    <property type="entry name" value="Integrase_cat-core"/>
</dbReference>
<comment type="function">
    <text evidence="1">Involved in the transposition of the insertion sequence.</text>
</comment>
<protein>
    <submittedName>
        <fullName evidence="4">IS3 family transposase</fullName>
    </submittedName>
</protein>
<dbReference type="InterPro" id="IPR025948">
    <property type="entry name" value="HTH-like_dom"/>
</dbReference>
<dbReference type="GO" id="GO:0015074">
    <property type="term" value="P:DNA integration"/>
    <property type="evidence" value="ECO:0007669"/>
    <property type="project" value="InterPro"/>
</dbReference>
<keyword evidence="5" id="KW-1185">Reference proteome</keyword>
<evidence type="ECO:0000313" key="4">
    <source>
        <dbReference type="EMBL" id="TFB12791.1"/>
    </source>
</evidence>
<dbReference type="RefSeq" id="WP_134341671.1">
    <property type="nucleotide sequence ID" value="NZ_SOPW01000042.1"/>
</dbReference>
<name>A0A4Y8ICX8_9BACI</name>
<dbReference type="InterPro" id="IPR048020">
    <property type="entry name" value="Transpos_IS3"/>
</dbReference>